<evidence type="ECO:0008006" key="4">
    <source>
        <dbReference type="Google" id="ProtNLM"/>
    </source>
</evidence>
<gene>
    <name evidence="2" type="ORF">GCM10022392_27750</name>
</gene>
<accession>A0ABP7X0K8</accession>
<dbReference type="EMBL" id="BAABCV010000010">
    <property type="protein sequence ID" value="GAA4101475.1"/>
    <property type="molecule type" value="Genomic_DNA"/>
</dbReference>
<keyword evidence="1" id="KW-1133">Transmembrane helix</keyword>
<name>A0ABP7X0K8_9SPHI</name>
<dbReference type="PANTHER" id="PTHR40407:SF1">
    <property type="entry name" value="HEPARAN-ALPHA-GLUCOSAMINIDE N-ACETYLTRANSFERASE CATALYTIC DOMAIN-CONTAINING PROTEIN"/>
    <property type="match status" value="1"/>
</dbReference>
<dbReference type="Proteomes" id="UP001500841">
    <property type="component" value="Unassembled WGS sequence"/>
</dbReference>
<protein>
    <recommendedName>
        <fullName evidence="4">Acyltransferase 3 domain-containing protein</fullName>
    </recommendedName>
</protein>
<comment type="caution">
    <text evidence="2">The sequence shown here is derived from an EMBL/GenBank/DDBJ whole genome shotgun (WGS) entry which is preliminary data.</text>
</comment>
<evidence type="ECO:0000313" key="3">
    <source>
        <dbReference type="Proteomes" id="UP001500841"/>
    </source>
</evidence>
<evidence type="ECO:0000313" key="2">
    <source>
        <dbReference type="EMBL" id="GAA4101475.1"/>
    </source>
</evidence>
<feature type="transmembrane region" description="Helical" evidence="1">
    <location>
        <begin position="32"/>
        <end position="52"/>
    </location>
</feature>
<reference evidence="3" key="1">
    <citation type="journal article" date="2019" name="Int. J. Syst. Evol. Microbiol.">
        <title>The Global Catalogue of Microorganisms (GCM) 10K type strain sequencing project: providing services to taxonomists for standard genome sequencing and annotation.</title>
        <authorList>
            <consortium name="The Broad Institute Genomics Platform"/>
            <consortium name="The Broad Institute Genome Sequencing Center for Infectious Disease"/>
            <person name="Wu L."/>
            <person name="Ma J."/>
        </authorList>
    </citation>
    <scope>NUCLEOTIDE SEQUENCE [LARGE SCALE GENOMIC DNA]</scope>
    <source>
        <strain evidence="3">JCM 17085</strain>
    </source>
</reference>
<organism evidence="2 3">
    <name type="scientific">Mucilaginibacter panaciglaebae</name>
    <dbReference type="NCBI Taxonomy" id="502331"/>
    <lineage>
        <taxon>Bacteria</taxon>
        <taxon>Pseudomonadati</taxon>
        <taxon>Bacteroidota</taxon>
        <taxon>Sphingobacteriia</taxon>
        <taxon>Sphingobacteriales</taxon>
        <taxon>Sphingobacteriaceae</taxon>
        <taxon>Mucilaginibacter</taxon>
    </lineage>
</organism>
<keyword evidence="1" id="KW-0812">Transmembrane</keyword>
<keyword evidence="1" id="KW-0472">Membrane</keyword>
<proteinExistence type="predicted"/>
<dbReference type="PANTHER" id="PTHR40407">
    <property type="entry name" value="MEMBRANE PROTEIN-LIKE PROTEIN"/>
    <property type="match status" value="1"/>
</dbReference>
<feature type="transmembrane region" description="Helical" evidence="1">
    <location>
        <begin position="80"/>
        <end position="99"/>
    </location>
</feature>
<evidence type="ECO:0000256" key="1">
    <source>
        <dbReference type="SAM" id="Phobius"/>
    </source>
</evidence>
<sequence length="115" mass="13433">MTLGPIIVLVPFAEKAKGWAARILSTFGKVPLFYYISHILLIHATALLVNWFRTGDTLQEHYLTAPFCGLPEPLRWPLPLLYIVFIFIEIFLYLACQWYGRYKSSHAEKVWLKYL</sequence>
<keyword evidence="3" id="KW-1185">Reference proteome</keyword>